<accession>A0A0D2INX8</accession>
<dbReference type="GeneID" id="25293783"/>
<organism evidence="1 2">
    <name type="scientific">Rhinocladiella mackenziei CBS 650.93</name>
    <dbReference type="NCBI Taxonomy" id="1442369"/>
    <lineage>
        <taxon>Eukaryota</taxon>
        <taxon>Fungi</taxon>
        <taxon>Dikarya</taxon>
        <taxon>Ascomycota</taxon>
        <taxon>Pezizomycotina</taxon>
        <taxon>Eurotiomycetes</taxon>
        <taxon>Chaetothyriomycetidae</taxon>
        <taxon>Chaetothyriales</taxon>
        <taxon>Herpotrichiellaceae</taxon>
        <taxon>Rhinocladiella</taxon>
    </lineage>
</organism>
<protein>
    <submittedName>
        <fullName evidence="1">Rhinocladiella mackenziei CBS 650.93 unplaced genomic scaffold supercont1.4, whole genome shotgun sequence</fullName>
    </submittedName>
</protein>
<dbReference type="HOGENOM" id="CLU_078840_0_0_1"/>
<name>A0A0D2INX8_9EURO</name>
<proteinExistence type="predicted"/>
<gene>
    <name evidence="1" type="ORF">Z518_05712</name>
</gene>
<evidence type="ECO:0000313" key="2">
    <source>
        <dbReference type="Proteomes" id="UP000053617"/>
    </source>
</evidence>
<evidence type="ECO:0000313" key="1">
    <source>
        <dbReference type="EMBL" id="KIX04841.1"/>
    </source>
</evidence>
<dbReference type="Proteomes" id="UP000053617">
    <property type="component" value="Unassembled WGS sequence"/>
</dbReference>
<dbReference type="OrthoDB" id="424974at2759"/>
<dbReference type="AlphaFoldDB" id="A0A0D2INX8"/>
<dbReference type="RefSeq" id="XP_013271977.1">
    <property type="nucleotide sequence ID" value="XM_013416523.1"/>
</dbReference>
<keyword evidence="2" id="KW-1185">Reference proteome</keyword>
<dbReference type="STRING" id="1442369.A0A0D2INX8"/>
<dbReference type="EMBL" id="KN847478">
    <property type="protein sequence ID" value="KIX04841.1"/>
    <property type="molecule type" value="Genomic_DNA"/>
</dbReference>
<sequence length="242" mass="27857">MVRLQIITETKARVEERLKHYNPVIPQHRQTILCSRFILRKLDFVTRLQWFLFQRPGPREDFATEENLAEALEILGPRLFNEEDLLKQFAWARKAYPQYHVMMYILWHLCIKPEGPNIERAWEAVETLSFRELWDESTQGFGSKSAVLAALETKAVFVRKKIETLNPEGNTRNSESHSALVSGEAGQGASEDEVHWASLLGDMGCGELDFDVAIDEWPNWATIVQSFQPDGQIFPGILPQSW</sequence>
<reference evidence="1 2" key="1">
    <citation type="submission" date="2015-01" db="EMBL/GenBank/DDBJ databases">
        <title>The Genome Sequence of Rhinocladiella mackenzie CBS 650.93.</title>
        <authorList>
            <consortium name="The Broad Institute Genomics Platform"/>
            <person name="Cuomo C."/>
            <person name="de Hoog S."/>
            <person name="Gorbushina A."/>
            <person name="Stielow B."/>
            <person name="Teixiera M."/>
            <person name="Abouelleil A."/>
            <person name="Chapman S.B."/>
            <person name="Priest M."/>
            <person name="Young S.K."/>
            <person name="Wortman J."/>
            <person name="Nusbaum C."/>
            <person name="Birren B."/>
        </authorList>
    </citation>
    <scope>NUCLEOTIDE SEQUENCE [LARGE SCALE GENOMIC DNA]</scope>
    <source>
        <strain evidence="1 2">CBS 650.93</strain>
    </source>
</reference>
<dbReference type="VEuPathDB" id="FungiDB:Z518_05712"/>